<keyword evidence="2" id="KW-0966">Cell projection</keyword>
<keyword evidence="3" id="KW-1185">Reference proteome</keyword>
<dbReference type="EMBL" id="CP064786">
    <property type="protein sequence ID" value="QSG03963.1"/>
    <property type="molecule type" value="Genomic_DNA"/>
</dbReference>
<accession>A0A897MY01</accession>
<name>A0A897MY01_9EURY</name>
<dbReference type="KEGG" id="hara:AArcS_2769"/>
<dbReference type="Pfam" id="PF07790">
    <property type="entry name" value="Pilin_N"/>
    <property type="match status" value="1"/>
</dbReference>
<evidence type="ECO:0000313" key="2">
    <source>
        <dbReference type="EMBL" id="QSG03963.1"/>
    </source>
</evidence>
<gene>
    <name evidence="2" type="ORF">AArcS_2769</name>
</gene>
<evidence type="ECO:0000313" key="3">
    <source>
        <dbReference type="Proteomes" id="UP000663586"/>
    </source>
</evidence>
<keyword evidence="2" id="KW-0282">Flagellum</keyword>
<dbReference type="InterPro" id="IPR012859">
    <property type="entry name" value="Pilin_N_archaeal"/>
</dbReference>
<sequence>MSPVIGVVLLVGLTILLAGVAAGGLLAADSPDPRPTVAVDASADPTTNTVTLRHVRGDALDPSALSLQIAVNGTELEKQPPIPFFSAHGFVPGPTGPFNPETDSEWTAGETGTVRIASTNEPAGIEAGGRVELTLSHGDHVLVETTVTAQ</sequence>
<protein>
    <submittedName>
        <fullName evidence="2">Pilin/Flagellin, FlaG/FlaF family</fullName>
    </submittedName>
</protein>
<dbReference type="Proteomes" id="UP000663586">
    <property type="component" value="Chromosome"/>
</dbReference>
<feature type="domain" description="Archaeal Type IV pilin N-terminal" evidence="1">
    <location>
        <begin position="2"/>
        <end position="73"/>
    </location>
</feature>
<organism evidence="2 3">
    <name type="scientific">Natranaeroarchaeum sulfidigenes</name>
    <dbReference type="NCBI Taxonomy" id="2784880"/>
    <lineage>
        <taxon>Archaea</taxon>
        <taxon>Methanobacteriati</taxon>
        <taxon>Methanobacteriota</taxon>
        <taxon>Stenosarchaea group</taxon>
        <taxon>Halobacteria</taxon>
        <taxon>Halobacteriales</taxon>
        <taxon>Natronoarchaeaceae</taxon>
        <taxon>Natranaeroarchaeum</taxon>
    </lineage>
</organism>
<evidence type="ECO:0000259" key="1">
    <source>
        <dbReference type="Pfam" id="PF07790"/>
    </source>
</evidence>
<proteinExistence type="predicted"/>
<dbReference type="AlphaFoldDB" id="A0A897MY01"/>
<keyword evidence="2" id="KW-0969">Cilium</keyword>
<reference evidence="2" key="1">
    <citation type="submission" date="2020-11" db="EMBL/GenBank/DDBJ databases">
        <title>Carbohydrate-dependent, anaerobic sulfur respiration: A novel catabolism in halophilic archaea.</title>
        <authorList>
            <person name="Sorokin D.Y."/>
            <person name="Messina E."/>
            <person name="Smedile F."/>
            <person name="La Cono V."/>
            <person name="Hallsworth J.E."/>
            <person name="Yakimov M.M."/>
        </authorList>
    </citation>
    <scope>NUCLEOTIDE SEQUENCE</scope>
    <source>
        <strain evidence="2">AArc-S</strain>
    </source>
</reference>